<dbReference type="Proteomes" id="UP001210380">
    <property type="component" value="Unassembled WGS sequence"/>
</dbReference>
<comment type="caution">
    <text evidence="9">The sequence shown here is derived from an EMBL/GenBank/DDBJ whole genome shotgun (WGS) entry which is preliminary data.</text>
</comment>
<feature type="domain" description="Peptidase S8/S53" evidence="8">
    <location>
        <begin position="53"/>
        <end position="341"/>
    </location>
</feature>
<evidence type="ECO:0000256" key="3">
    <source>
        <dbReference type="ARBA" id="ARBA00022801"/>
    </source>
</evidence>
<dbReference type="PROSITE" id="PS00136">
    <property type="entry name" value="SUBTILASE_ASP"/>
    <property type="match status" value="1"/>
</dbReference>
<feature type="active site" description="Charge relay system" evidence="5">
    <location>
        <position position="292"/>
    </location>
</feature>
<feature type="signal peptide" evidence="7">
    <location>
        <begin position="1"/>
        <end position="25"/>
    </location>
</feature>
<evidence type="ECO:0000256" key="7">
    <source>
        <dbReference type="SAM" id="SignalP"/>
    </source>
</evidence>
<sequence length="353" mass="35129">MRVRALMTAALAGMAMLATQTTATAQQAGDPLSEKQWGLAQLRAPEAWSTSTGAGQIIAVVDTGVDLGHPELASKLVPGATFAACGDRPAPCGNGDWRGVDGVGQASDVHGTHVAGIAAAAANNGVGIAGVAPDARIMPVKALENGSGSFEEIGAGIRWATDHGANVINLSLGAQPGTQLLTLLGQGAETKDAIAYAREKGVVVVASAGNETAPLCDTPSWEAGALCVAATDSAELHSVYSNLTLKSDMKAVAAPGGSSLNGCDGDVWSAVPRGTGSAECGQGDYDSLAGTSMAAPQVAGVAALLGAQGRNADSIEQALMKSARTPILGARGVFTPLYGYGVVDAAAAVAQPM</sequence>
<dbReference type="InterPro" id="IPR051048">
    <property type="entry name" value="Peptidase_S8/S53_subtilisin"/>
</dbReference>
<evidence type="ECO:0000256" key="1">
    <source>
        <dbReference type="ARBA" id="ARBA00011073"/>
    </source>
</evidence>
<gene>
    <name evidence="9" type="ORF">OU415_06590</name>
</gene>
<dbReference type="Pfam" id="PF00082">
    <property type="entry name" value="Peptidase_S8"/>
    <property type="match status" value="1"/>
</dbReference>
<evidence type="ECO:0000256" key="2">
    <source>
        <dbReference type="ARBA" id="ARBA00022670"/>
    </source>
</evidence>
<keyword evidence="2 5" id="KW-0645">Protease</keyword>
<protein>
    <submittedName>
        <fullName evidence="9">S8 family serine peptidase</fullName>
    </submittedName>
</protein>
<keyword evidence="4 5" id="KW-0720">Serine protease</keyword>
<name>A0ABT4UTP8_9PSEU</name>
<feature type="chain" id="PRO_5047333849" evidence="7">
    <location>
        <begin position="26"/>
        <end position="353"/>
    </location>
</feature>
<comment type="similarity">
    <text evidence="1 5 6">Belongs to the peptidase S8 family.</text>
</comment>
<keyword evidence="3 5" id="KW-0378">Hydrolase</keyword>
<dbReference type="PROSITE" id="PS00137">
    <property type="entry name" value="SUBTILASE_HIS"/>
    <property type="match status" value="1"/>
</dbReference>
<keyword evidence="7" id="KW-0732">Signal</keyword>
<reference evidence="9 10" key="1">
    <citation type="submission" date="2022-11" db="EMBL/GenBank/DDBJ databases">
        <title>Draft genome sequence of Saccharopolyspora sp. WRP15-2 isolated from rhizosphere soils of wild rice in Thailand.</title>
        <authorList>
            <person name="Duangmal K."/>
            <person name="Kammanee S."/>
            <person name="Muangham S."/>
        </authorList>
    </citation>
    <scope>NUCLEOTIDE SEQUENCE [LARGE SCALE GENOMIC DNA]</scope>
    <source>
        <strain evidence="9 10">WRP15-2</strain>
    </source>
</reference>
<dbReference type="PANTHER" id="PTHR43399">
    <property type="entry name" value="SUBTILISIN-RELATED"/>
    <property type="match status" value="1"/>
</dbReference>
<dbReference type="InterPro" id="IPR023828">
    <property type="entry name" value="Peptidase_S8_Ser-AS"/>
</dbReference>
<dbReference type="Gene3D" id="3.40.50.200">
    <property type="entry name" value="Peptidase S8/S53 domain"/>
    <property type="match status" value="1"/>
</dbReference>
<evidence type="ECO:0000313" key="9">
    <source>
        <dbReference type="EMBL" id="MDA3625094.1"/>
    </source>
</evidence>
<accession>A0ABT4UTP8</accession>
<proteinExistence type="inferred from homology"/>
<evidence type="ECO:0000256" key="4">
    <source>
        <dbReference type="ARBA" id="ARBA00022825"/>
    </source>
</evidence>
<keyword evidence="10" id="KW-1185">Reference proteome</keyword>
<dbReference type="SUPFAM" id="SSF52743">
    <property type="entry name" value="Subtilisin-like"/>
    <property type="match status" value="1"/>
</dbReference>
<evidence type="ECO:0000256" key="5">
    <source>
        <dbReference type="PROSITE-ProRule" id="PRU01240"/>
    </source>
</evidence>
<dbReference type="InterPro" id="IPR036852">
    <property type="entry name" value="Peptidase_S8/S53_dom_sf"/>
</dbReference>
<dbReference type="PRINTS" id="PR00723">
    <property type="entry name" value="SUBTILISIN"/>
</dbReference>
<dbReference type="InterPro" id="IPR000209">
    <property type="entry name" value="Peptidase_S8/S53_dom"/>
</dbReference>
<dbReference type="PANTHER" id="PTHR43399:SF4">
    <property type="entry name" value="CELL WALL-ASSOCIATED PROTEASE"/>
    <property type="match status" value="1"/>
</dbReference>
<dbReference type="InterPro" id="IPR015500">
    <property type="entry name" value="Peptidase_S8_subtilisin-rel"/>
</dbReference>
<dbReference type="PROSITE" id="PS00138">
    <property type="entry name" value="SUBTILASE_SER"/>
    <property type="match status" value="1"/>
</dbReference>
<feature type="active site" description="Charge relay system" evidence="5">
    <location>
        <position position="110"/>
    </location>
</feature>
<feature type="active site" description="Charge relay system" evidence="5">
    <location>
        <position position="62"/>
    </location>
</feature>
<dbReference type="InterPro" id="IPR022398">
    <property type="entry name" value="Peptidase_S8_His-AS"/>
</dbReference>
<evidence type="ECO:0000256" key="6">
    <source>
        <dbReference type="RuleBase" id="RU003355"/>
    </source>
</evidence>
<dbReference type="EMBL" id="JAQGLA010000006">
    <property type="protein sequence ID" value="MDA3625094.1"/>
    <property type="molecule type" value="Genomic_DNA"/>
</dbReference>
<evidence type="ECO:0000259" key="8">
    <source>
        <dbReference type="Pfam" id="PF00082"/>
    </source>
</evidence>
<dbReference type="InterPro" id="IPR023827">
    <property type="entry name" value="Peptidase_S8_Asp-AS"/>
</dbReference>
<organism evidence="9 10">
    <name type="scientific">Saccharopolyspora oryzae</name>
    <dbReference type="NCBI Taxonomy" id="2997343"/>
    <lineage>
        <taxon>Bacteria</taxon>
        <taxon>Bacillati</taxon>
        <taxon>Actinomycetota</taxon>
        <taxon>Actinomycetes</taxon>
        <taxon>Pseudonocardiales</taxon>
        <taxon>Pseudonocardiaceae</taxon>
        <taxon>Saccharopolyspora</taxon>
    </lineage>
</organism>
<evidence type="ECO:0000313" key="10">
    <source>
        <dbReference type="Proteomes" id="UP001210380"/>
    </source>
</evidence>
<dbReference type="RefSeq" id="WP_270947675.1">
    <property type="nucleotide sequence ID" value="NZ_JAQGLA010000006.1"/>
</dbReference>
<dbReference type="PROSITE" id="PS51892">
    <property type="entry name" value="SUBTILASE"/>
    <property type="match status" value="1"/>
</dbReference>